<evidence type="ECO:0000313" key="4">
    <source>
        <dbReference type="Proteomes" id="UP000838412"/>
    </source>
</evidence>
<gene>
    <name evidence="3" type="primary">Hypp7594</name>
    <name evidence="3" type="ORF">BLAG_LOCUS8079</name>
</gene>
<dbReference type="Proteomes" id="UP000838412">
    <property type="component" value="Chromosome 15"/>
</dbReference>
<dbReference type="OrthoDB" id="6145148at2759"/>
<keyword evidence="4" id="KW-1185">Reference proteome</keyword>
<evidence type="ECO:0000259" key="2">
    <source>
        <dbReference type="Pfam" id="PF00078"/>
    </source>
</evidence>
<sequence>MSYKRTMFFSYKRGKLMHFDAGSSKAGLHHSTTFCLVCACLSSSRLSRPPSPDSGAGGCLHLSPTALLSKRAKDTYRNKDKEVKRSGRRDKRAYVEEFASEAERASTRGERSKVYRITKALCNQNSACSVPIKDKQGKLLTNEKEQAERWAQHFEEVLNRPEPDEPVDPTPSEDIPINTDPPSHEEVETAIKAMKNRKAPGIDAIQAKPLRADCATATLLLTDLFAKIWEHEVIPQDWSKGLIFKIPKKGVLSNCDNWRGITLLSIPSKVFCRILSKSIDSAIDPKLREEQANSKKVEGLGFLMCRVSSTLQGVAISGSAFTLTALASTSSSSTSFLYDTGLDQNMKEPTRGENTLDLVLTNSPSLIPRVEVIPGISDHSIVYFEFKTRPDVLQNANRPILLYRRADWEAMKQDMETLLQDFRDPEDTSTEELWQKFKCWTYVKHQRSTTTGVPALKSNGKLVTDPKKKAELLNKQFYSAFSEGTAYTASDFKDRCSLPDSRDDFPSMGDITIRANGIEKLLASLNATKAVGPDGITPRVLRELAKELSPILTTIYQSSIRRVQTTTGSEDAPTAGLQTSLATAVVVNGAQSSYVNVRSGVPQGTVLGPSLFLTYINDLPKKIFSPSHLFADDTAVYRLIACPADPSKLQEDLDKLEDWEREWDMAFHPDKCIQLPLTRARKPLNADSNSTLHSHTLKRVPSAKYLGVTLQTDLYWGIKINNTSSKANRTLGFLRRNLRVFSGKNKGLAYQSWNTPA</sequence>
<protein>
    <submittedName>
        <fullName evidence="3">Hypp7594 protein</fullName>
    </submittedName>
</protein>
<name>A0A8J9Z1H8_BRALA</name>
<dbReference type="AlphaFoldDB" id="A0A8J9Z1H8"/>
<feature type="compositionally biased region" description="Basic and acidic residues" evidence="1">
    <location>
        <begin position="72"/>
        <end position="85"/>
    </location>
</feature>
<dbReference type="PANTHER" id="PTHR33395:SF22">
    <property type="entry name" value="REVERSE TRANSCRIPTASE DOMAIN-CONTAINING PROTEIN"/>
    <property type="match status" value="1"/>
</dbReference>
<evidence type="ECO:0000313" key="3">
    <source>
        <dbReference type="EMBL" id="CAH1245879.1"/>
    </source>
</evidence>
<dbReference type="EMBL" id="OV696700">
    <property type="protein sequence ID" value="CAH1245879.1"/>
    <property type="molecule type" value="Genomic_DNA"/>
</dbReference>
<dbReference type="PANTHER" id="PTHR33395">
    <property type="entry name" value="TRANSCRIPTASE, PUTATIVE-RELATED-RELATED"/>
    <property type="match status" value="1"/>
</dbReference>
<accession>A0A8J9Z1H8</accession>
<evidence type="ECO:0000256" key="1">
    <source>
        <dbReference type="SAM" id="MobiDB-lite"/>
    </source>
</evidence>
<dbReference type="InterPro" id="IPR000477">
    <property type="entry name" value="RT_dom"/>
</dbReference>
<feature type="region of interest" description="Disordered" evidence="1">
    <location>
        <begin position="72"/>
        <end position="91"/>
    </location>
</feature>
<dbReference type="Pfam" id="PF00078">
    <property type="entry name" value="RVT_1"/>
    <property type="match status" value="1"/>
</dbReference>
<proteinExistence type="predicted"/>
<organism evidence="3 4">
    <name type="scientific">Branchiostoma lanceolatum</name>
    <name type="common">Common lancelet</name>
    <name type="synonym">Amphioxus lanceolatum</name>
    <dbReference type="NCBI Taxonomy" id="7740"/>
    <lineage>
        <taxon>Eukaryota</taxon>
        <taxon>Metazoa</taxon>
        <taxon>Chordata</taxon>
        <taxon>Cephalochordata</taxon>
        <taxon>Leptocardii</taxon>
        <taxon>Amphioxiformes</taxon>
        <taxon>Branchiostomatidae</taxon>
        <taxon>Branchiostoma</taxon>
    </lineage>
</organism>
<feature type="region of interest" description="Disordered" evidence="1">
    <location>
        <begin position="160"/>
        <end position="183"/>
    </location>
</feature>
<reference evidence="3" key="1">
    <citation type="submission" date="2022-01" db="EMBL/GenBank/DDBJ databases">
        <authorList>
            <person name="Braso-Vives M."/>
        </authorList>
    </citation>
    <scope>NUCLEOTIDE SEQUENCE</scope>
</reference>
<feature type="domain" description="Reverse transcriptase" evidence="2">
    <location>
        <begin position="581"/>
        <end position="710"/>
    </location>
</feature>